<accession>A0AAJ0AAZ5</accession>
<dbReference type="AlphaFoldDB" id="A0AAJ0AAZ5"/>
<organism evidence="2 3">
    <name type="scientific">Colletotrichum godetiae</name>
    <dbReference type="NCBI Taxonomy" id="1209918"/>
    <lineage>
        <taxon>Eukaryota</taxon>
        <taxon>Fungi</taxon>
        <taxon>Dikarya</taxon>
        <taxon>Ascomycota</taxon>
        <taxon>Pezizomycotina</taxon>
        <taxon>Sordariomycetes</taxon>
        <taxon>Hypocreomycetidae</taxon>
        <taxon>Glomerellales</taxon>
        <taxon>Glomerellaceae</taxon>
        <taxon>Colletotrichum</taxon>
        <taxon>Colletotrichum acutatum species complex</taxon>
    </lineage>
</organism>
<keyword evidence="3" id="KW-1185">Reference proteome</keyword>
<gene>
    <name evidence="2" type="ORF">BDP55DRAFT_332136</name>
</gene>
<reference evidence="2" key="1">
    <citation type="submission" date="2021-06" db="EMBL/GenBank/DDBJ databases">
        <title>Comparative genomics, transcriptomics and evolutionary studies reveal genomic signatures of adaptation to plant cell wall in hemibiotrophic fungi.</title>
        <authorList>
            <consortium name="DOE Joint Genome Institute"/>
            <person name="Baroncelli R."/>
            <person name="Diaz J.F."/>
            <person name="Benocci T."/>
            <person name="Peng M."/>
            <person name="Battaglia E."/>
            <person name="Haridas S."/>
            <person name="Andreopoulos W."/>
            <person name="Labutti K."/>
            <person name="Pangilinan J."/>
            <person name="Floch G.L."/>
            <person name="Makela M.R."/>
            <person name="Henrissat B."/>
            <person name="Grigoriev I.V."/>
            <person name="Crouch J.A."/>
            <person name="De Vries R.P."/>
            <person name="Sukno S.A."/>
            <person name="Thon M.R."/>
        </authorList>
    </citation>
    <scope>NUCLEOTIDE SEQUENCE</scope>
    <source>
        <strain evidence="2">CBS 193.32</strain>
    </source>
</reference>
<dbReference type="RefSeq" id="XP_060424578.1">
    <property type="nucleotide sequence ID" value="XM_060566856.1"/>
</dbReference>
<sequence length="109" mass="12144">MGTGSSPNEPSPADAADIPSCIGHSRRTGSEAPRFHSHPHNQDDIDTFNCACPDKLTTYKKLTSEDRRIELCRTFDERRFDAMIYGQPDAPKCGRDDAAKPLHNVTKRT</sequence>
<feature type="region of interest" description="Disordered" evidence="1">
    <location>
        <begin position="1"/>
        <end position="43"/>
    </location>
</feature>
<protein>
    <submittedName>
        <fullName evidence="2">Uncharacterized protein</fullName>
    </submittedName>
</protein>
<name>A0AAJ0AAZ5_9PEZI</name>
<proteinExistence type="predicted"/>
<evidence type="ECO:0000313" key="2">
    <source>
        <dbReference type="EMBL" id="KAK1659814.1"/>
    </source>
</evidence>
<dbReference type="Proteomes" id="UP001224890">
    <property type="component" value="Unassembled WGS sequence"/>
</dbReference>
<comment type="caution">
    <text evidence="2">The sequence shown here is derived from an EMBL/GenBank/DDBJ whole genome shotgun (WGS) entry which is preliminary data.</text>
</comment>
<evidence type="ECO:0000256" key="1">
    <source>
        <dbReference type="SAM" id="MobiDB-lite"/>
    </source>
</evidence>
<feature type="region of interest" description="Disordered" evidence="1">
    <location>
        <begin position="86"/>
        <end position="109"/>
    </location>
</feature>
<evidence type="ECO:0000313" key="3">
    <source>
        <dbReference type="Proteomes" id="UP001224890"/>
    </source>
</evidence>
<dbReference type="EMBL" id="JAHMHR010000056">
    <property type="protein sequence ID" value="KAK1659814.1"/>
    <property type="molecule type" value="Genomic_DNA"/>
</dbReference>
<dbReference type="GeneID" id="85451382"/>